<feature type="domain" description="Vps41 beta-propeller" evidence="4">
    <location>
        <begin position="179"/>
        <end position="312"/>
    </location>
</feature>
<feature type="compositionally biased region" description="Polar residues" evidence="3">
    <location>
        <begin position="15"/>
        <end position="35"/>
    </location>
</feature>
<dbReference type="PANTHER" id="PTHR12616">
    <property type="entry name" value="VACUOLAR PROTEIN SORTING VPS41"/>
    <property type="match status" value="1"/>
</dbReference>
<dbReference type="InterPro" id="IPR015943">
    <property type="entry name" value="WD40/YVTN_repeat-like_dom_sf"/>
</dbReference>
<dbReference type="EMBL" id="CP051142">
    <property type="protein sequence ID" value="QIX00337.1"/>
    <property type="molecule type" value="Genomic_DNA"/>
</dbReference>
<dbReference type="InterPro" id="IPR057780">
    <property type="entry name" value="Beta-prop_Vps41"/>
</dbReference>
<dbReference type="GO" id="GO:0016236">
    <property type="term" value="P:macroautophagy"/>
    <property type="evidence" value="ECO:0007669"/>
    <property type="project" value="TreeGrafter"/>
</dbReference>
<evidence type="ECO:0000256" key="3">
    <source>
        <dbReference type="SAM" id="MobiDB-lite"/>
    </source>
</evidence>
<feature type="compositionally biased region" description="Low complexity" evidence="3">
    <location>
        <begin position="1"/>
        <end position="14"/>
    </location>
</feature>
<evidence type="ECO:0000259" key="4">
    <source>
        <dbReference type="Pfam" id="PF23411"/>
    </source>
</evidence>
<sequence>MSAAADAAEDNNSSRPVTRQSADNTPETVQAAIQHTNHDDDEDQTVADQSDDEEEDEDEPKLKYDKLTGRLASVYRNGDSTSAFAVAGNKMVIGTHNGNVHVLALPAMQALRTYKAHSASVTSCSISPTPPPPTLIQRADGSGTTRCPLQHALAATKALAPGQKGKTTAQQPAIVNSPDNAIFIATSSLDGHVCIFSLLDPKDVQLRNFARPVNAVALSPEYKTDRTYLSGGRAGQLVLTIGGKSGVSSDANTNSAAATANGWLGSIGLGSSSGKDTILHQGEGNISTIKWSLSGKWVAWVNEEGIRIMRSHLRLGSEQSENAWKRIPYAPKPHRRIWEEMAGVWRARAQWVENTALEDDTADVVIPSTNGKEDSTPVKKHKKSPIEILVVGWGDMTWILHIEETSGSGAGAAHVGNASIIYKLHFGDCTVAGVSLYSPSVIAILAYKTRAETLKKAATDDAPRKGRAQKHTGLAPQLRLINVHGGEELDVDELPMNRFETLSAQDYDVGSLWIPQPITEKTAREGKGALEGLWEASGGYYAQKMLSSGASVLSRSSSGMDDDGRRGSVSGRANSAYDVTPTTVRSSSEHQYLAEPGLKLFISSPYDCVIGVRRQPTDHLVWLLEHKKYAQAWSLIDKQPGVVDSSVSDQVSVNSGQAGQQQSLAEFLAPDDSTSVRSQQRESSAAANEKLRIGELWLTQLVIAGRWGDAGRIAGKVLQGSSRWEHWILAFADGRHFDEISQYVPGKVVQPPVPSTAYEIILTHYVVSSPSRLRELIEEWDEGLFDASAVISAIRARLASDEVKEGTDEWKHLVEALGHLYLGLANPQEALRCYIRTQNADRAFALLRDERIADALSDNVTGFLTMKIAPSQLRDARLTELDQASDHAVRVLVEEAHKDTVLPDTVVKQLQHKGKLFRPFLYFYLRALWRGHHEERSNVISHRKFDQILDEGHAMVEDFADLAVEVFAEYDREILMEFLEASEVYDYNRAITICDKRKYIPELVLVLSRTGQTKRALWLIIGELGDVTKAITFVKQNPDLWDDLLEYGMDKPRFVRGLLNEVGTSIDPVKVIRRIPAGLEIEGLKSGILNLVQSWEVQLEVSRGVERVLRGEVLQGQATLRQGQRQGIKFEVVHEAADDIEISITPAVTSQDDRDQHATPGYCIGCCERFHDNETQPLLGFACGHVYHLACVLRGNSQTSDSTAYDEIMSSAGYDDLDVEAASSNTRSVGAKVTHAHIIRNAIEHGCQRCATTYN</sequence>
<dbReference type="InterPro" id="IPR036322">
    <property type="entry name" value="WD40_repeat_dom_sf"/>
</dbReference>
<dbReference type="InterPro" id="IPR011990">
    <property type="entry name" value="TPR-like_helical_dom_sf"/>
</dbReference>
<dbReference type="AlphaFoldDB" id="A0A6H0Y005"/>
<dbReference type="Pfam" id="PF23411">
    <property type="entry name" value="Beta-prop_Vps41"/>
    <property type="match status" value="1"/>
</dbReference>
<dbReference type="GO" id="GO:0006623">
    <property type="term" value="P:protein targeting to vacuole"/>
    <property type="evidence" value="ECO:0007669"/>
    <property type="project" value="InterPro"/>
</dbReference>
<dbReference type="Proteomes" id="UP000503462">
    <property type="component" value="Chromosome 4"/>
</dbReference>
<dbReference type="PANTHER" id="PTHR12616:SF1">
    <property type="entry name" value="VACUOLAR PROTEIN SORTING-ASSOCIATED PROTEIN 41 HOMOLOG"/>
    <property type="match status" value="1"/>
</dbReference>
<evidence type="ECO:0000256" key="1">
    <source>
        <dbReference type="ARBA" id="ARBA00022448"/>
    </source>
</evidence>
<feature type="compositionally biased region" description="Acidic residues" evidence="3">
    <location>
        <begin position="39"/>
        <end position="59"/>
    </location>
</feature>
<gene>
    <name evidence="5" type="ORF">AMS68_005854</name>
</gene>
<keyword evidence="1" id="KW-0813">Transport</keyword>
<evidence type="ECO:0000313" key="6">
    <source>
        <dbReference type="Proteomes" id="UP000503462"/>
    </source>
</evidence>
<dbReference type="OrthoDB" id="244107at2759"/>
<feature type="region of interest" description="Disordered" evidence="3">
    <location>
        <begin position="1"/>
        <end position="61"/>
    </location>
</feature>
<dbReference type="Gene3D" id="2.130.10.10">
    <property type="entry name" value="YVTN repeat-like/Quinoprotein amine dehydrogenase"/>
    <property type="match status" value="1"/>
</dbReference>
<name>A0A6H0Y005_9PEZI</name>
<accession>A0A6H0Y005</accession>
<dbReference type="GO" id="GO:0030897">
    <property type="term" value="C:HOPS complex"/>
    <property type="evidence" value="ECO:0007669"/>
    <property type="project" value="TreeGrafter"/>
</dbReference>
<dbReference type="InterPro" id="IPR045111">
    <property type="entry name" value="Vps41/Vps8"/>
</dbReference>
<reference evidence="5 6" key="1">
    <citation type="journal article" date="2016" name="Sci. Rep.">
        <title>Peltaster fructicola genome reveals evolution from an invasive phytopathogen to an ectophytic parasite.</title>
        <authorList>
            <person name="Xu C."/>
            <person name="Chen H."/>
            <person name="Gleason M.L."/>
            <person name="Xu J.R."/>
            <person name="Liu H."/>
            <person name="Zhang R."/>
            <person name="Sun G."/>
        </authorList>
    </citation>
    <scope>NUCLEOTIDE SEQUENCE [LARGE SCALE GENOMIC DNA]</scope>
    <source>
        <strain evidence="5 6">LNHT1506</strain>
    </source>
</reference>
<dbReference type="GO" id="GO:0005770">
    <property type="term" value="C:late endosome"/>
    <property type="evidence" value="ECO:0007669"/>
    <property type="project" value="TreeGrafter"/>
</dbReference>
<dbReference type="InterPro" id="IPR000547">
    <property type="entry name" value="Clathrin_H-chain/VPS_repeat"/>
</dbReference>
<dbReference type="GO" id="GO:0009267">
    <property type="term" value="P:cellular response to starvation"/>
    <property type="evidence" value="ECO:0007669"/>
    <property type="project" value="TreeGrafter"/>
</dbReference>
<feature type="region of interest" description="Disordered" evidence="3">
    <location>
        <begin position="554"/>
        <end position="575"/>
    </location>
</feature>
<dbReference type="SUPFAM" id="SSF50978">
    <property type="entry name" value="WD40 repeat-like"/>
    <property type="match status" value="1"/>
</dbReference>
<proteinExistence type="predicted"/>
<dbReference type="GO" id="GO:0034058">
    <property type="term" value="P:endosomal vesicle fusion"/>
    <property type="evidence" value="ECO:0007669"/>
    <property type="project" value="TreeGrafter"/>
</dbReference>
<evidence type="ECO:0000256" key="2">
    <source>
        <dbReference type="ARBA" id="ARBA00022927"/>
    </source>
</evidence>
<evidence type="ECO:0000313" key="5">
    <source>
        <dbReference type="EMBL" id="QIX00337.1"/>
    </source>
</evidence>
<organism evidence="5 6">
    <name type="scientific">Peltaster fructicola</name>
    <dbReference type="NCBI Taxonomy" id="286661"/>
    <lineage>
        <taxon>Eukaryota</taxon>
        <taxon>Fungi</taxon>
        <taxon>Dikarya</taxon>
        <taxon>Ascomycota</taxon>
        <taxon>Pezizomycotina</taxon>
        <taxon>Dothideomycetes</taxon>
        <taxon>Dothideomycetes incertae sedis</taxon>
        <taxon>Peltaster</taxon>
    </lineage>
</organism>
<keyword evidence="2" id="KW-0653">Protein transport</keyword>
<dbReference type="CDD" id="cd16448">
    <property type="entry name" value="RING-H2"/>
    <property type="match status" value="1"/>
</dbReference>
<keyword evidence="6" id="KW-1185">Reference proteome</keyword>
<dbReference type="SMART" id="SM00299">
    <property type="entry name" value="CLH"/>
    <property type="match status" value="1"/>
</dbReference>
<dbReference type="Gene3D" id="1.25.40.10">
    <property type="entry name" value="Tetratricopeptide repeat domain"/>
    <property type="match status" value="1"/>
</dbReference>
<protein>
    <recommendedName>
        <fullName evidence="4">Vps41 beta-propeller domain-containing protein</fullName>
    </recommendedName>
</protein>
<dbReference type="Pfam" id="PF23556">
    <property type="entry name" value="TPR_Vps41"/>
    <property type="match status" value="1"/>
</dbReference>